<dbReference type="Proteomes" id="UP000251634">
    <property type="component" value="Unassembled WGS sequence"/>
</dbReference>
<accession>A0A329UJN2</accession>
<keyword evidence="7 8" id="KW-0472">Membrane</keyword>
<feature type="transmembrane region" description="Helical" evidence="8">
    <location>
        <begin position="21"/>
        <end position="44"/>
    </location>
</feature>
<feature type="transmembrane region" description="Helical" evidence="8">
    <location>
        <begin position="164"/>
        <end position="184"/>
    </location>
</feature>
<comment type="similarity">
    <text evidence="2">Belongs to the AzlC family.</text>
</comment>
<keyword evidence="3" id="KW-0813">Transport</keyword>
<name>A0A329UJN2_9FIRM</name>
<evidence type="ECO:0000256" key="4">
    <source>
        <dbReference type="ARBA" id="ARBA00022475"/>
    </source>
</evidence>
<comment type="subcellular location">
    <subcellularLocation>
        <location evidence="1">Cell membrane</location>
        <topology evidence="1">Multi-pass membrane protein</topology>
    </subcellularLocation>
</comment>
<evidence type="ECO:0000256" key="3">
    <source>
        <dbReference type="ARBA" id="ARBA00022448"/>
    </source>
</evidence>
<protein>
    <submittedName>
        <fullName evidence="10">Branched-chain amino acid ABC transporter permease</fullName>
    </submittedName>
</protein>
<feature type="transmembrane region" description="Helical" evidence="8">
    <location>
        <begin position="221"/>
        <end position="238"/>
    </location>
</feature>
<keyword evidence="5 8" id="KW-0812">Transmembrane</keyword>
<evidence type="ECO:0000313" key="10">
    <source>
        <dbReference type="EMBL" id="RAW61184.1"/>
    </source>
</evidence>
<sequence length="245" mass="25731">METATRPYAFSRKVFCEGMRDGVPIALGYFAVSFSLGIAARKAGLTPVQGFFASLLNNASAGEYAAFALIASGATYLEVAIITLIANARYLLMSCALAQRFAPGTPFFHRLIIGYDVTDELFGITIARPGWLNPFYTYGAIALAAPAWAAGTACGIIAGNLLPLRAVSALSVALYGMFLAIIIPPARKSKVVAALVAISFALSFVCTYLPGISALSDGTRTILLTVAISCAAAILFPVKQEEGNQ</sequence>
<evidence type="ECO:0000256" key="1">
    <source>
        <dbReference type="ARBA" id="ARBA00004651"/>
    </source>
</evidence>
<dbReference type="EMBL" id="PRKZ01000001">
    <property type="protein sequence ID" value="RAW52372.1"/>
    <property type="molecule type" value="Genomic_DNA"/>
</dbReference>
<comment type="caution">
    <text evidence="10">The sequence shown here is derived from an EMBL/GenBank/DDBJ whole genome shotgun (WGS) entry which is preliminary data.</text>
</comment>
<dbReference type="Proteomes" id="UP000250583">
    <property type="component" value="Unassembled WGS sequence"/>
</dbReference>
<dbReference type="GO" id="GO:1903785">
    <property type="term" value="P:L-valine transmembrane transport"/>
    <property type="evidence" value="ECO:0007669"/>
    <property type="project" value="TreeGrafter"/>
</dbReference>
<dbReference type="Pfam" id="PF03591">
    <property type="entry name" value="AzlC"/>
    <property type="match status" value="1"/>
</dbReference>
<dbReference type="RefSeq" id="WP_022257220.1">
    <property type="nucleotide sequence ID" value="NZ_DAWEON010000006.1"/>
</dbReference>
<evidence type="ECO:0000256" key="7">
    <source>
        <dbReference type="ARBA" id="ARBA00023136"/>
    </source>
</evidence>
<feature type="transmembrane region" description="Helical" evidence="8">
    <location>
        <begin position="135"/>
        <end position="158"/>
    </location>
</feature>
<dbReference type="GO" id="GO:0005886">
    <property type="term" value="C:plasma membrane"/>
    <property type="evidence" value="ECO:0007669"/>
    <property type="project" value="UniProtKB-SubCell"/>
</dbReference>
<feature type="transmembrane region" description="Helical" evidence="8">
    <location>
        <begin position="191"/>
        <end position="215"/>
    </location>
</feature>
<keyword evidence="4" id="KW-1003">Cell membrane</keyword>
<gene>
    <name evidence="10" type="ORF">C4N22_00405</name>
    <name evidence="9" type="ORF">C4N25_02910</name>
</gene>
<evidence type="ECO:0000256" key="5">
    <source>
        <dbReference type="ARBA" id="ARBA00022692"/>
    </source>
</evidence>
<evidence type="ECO:0000256" key="2">
    <source>
        <dbReference type="ARBA" id="ARBA00010735"/>
    </source>
</evidence>
<evidence type="ECO:0000313" key="12">
    <source>
        <dbReference type="Proteomes" id="UP000251634"/>
    </source>
</evidence>
<organism evidence="10 11">
    <name type="scientific">Faecalibacterium prausnitzii</name>
    <dbReference type="NCBI Taxonomy" id="853"/>
    <lineage>
        <taxon>Bacteria</taxon>
        <taxon>Bacillati</taxon>
        <taxon>Bacillota</taxon>
        <taxon>Clostridia</taxon>
        <taxon>Eubacteriales</taxon>
        <taxon>Oscillospiraceae</taxon>
        <taxon>Faecalibacterium</taxon>
    </lineage>
</organism>
<dbReference type="InterPro" id="IPR011606">
    <property type="entry name" value="Brnchd-chn_aa_trnsp_permease"/>
</dbReference>
<evidence type="ECO:0000313" key="9">
    <source>
        <dbReference type="EMBL" id="RAW52372.1"/>
    </source>
</evidence>
<proteinExistence type="inferred from homology"/>
<dbReference type="EMBL" id="PRLE01000001">
    <property type="protein sequence ID" value="RAW61184.1"/>
    <property type="molecule type" value="Genomic_DNA"/>
</dbReference>
<dbReference type="PANTHER" id="PTHR34979:SF1">
    <property type="entry name" value="INNER MEMBRANE PROTEIN YGAZ"/>
    <property type="match status" value="1"/>
</dbReference>
<evidence type="ECO:0000256" key="6">
    <source>
        <dbReference type="ARBA" id="ARBA00022989"/>
    </source>
</evidence>
<evidence type="ECO:0000313" key="11">
    <source>
        <dbReference type="Proteomes" id="UP000250583"/>
    </source>
</evidence>
<keyword evidence="6 8" id="KW-1133">Transmembrane helix</keyword>
<dbReference type="OrthoDB" id="3177005at2"/>
<dbReference type="AlphaFoldDB" id="A0A329UJN2"/>
<evidence type="ECO:0000256" key="8">
    <source>
        <dbReference type="SAM" id="Phobius"/>
    </source>
</evidence>
<reference evidence="11 12" key="1">
    <citation type="submission" date="2018-02" db="EMBL/GenBank/DDBJ databases">
        <title>Complete genome sequencing of Faecalibacterium prausnitzii strains isolated from the human gut.</title>
        <authorList>
            <person name="Fitzgerald B.C."/>
            <person name="Shkoporov A.N."/>
            <person name="Ross P.R."/>
            <person name="Hill C."/>
        </authorList>
    </citation>
    <scope>NUCLEOTIDE SEQUENCE [LARGE SCALE GENOMIC DNA]</scope>
    <source>
        <strain evidence="10 11">APC923/61-1</strain>
        <strain evidence="9 12">APC942/8-14-2</strain>
    </source>
</reference>
<dbReference type="PANTHER" id="PTHR34979">
    <property type="entry name" value="INNER MEMBRANE PROTEIN YGAZ"/>
    <property type="match status" value="1"/>
</dbReference>
<feature type="transmembrane region" description="Helical" evidence="8">
    <location>
        <begin position="64"/>
        <end position="86"/>
    </location>
</feature>